<accession>A0A0C9VS84</accession>
<dbReference type="Proteomes" id="UP000053820">
    <property type="component" value="Unassembled WGS sequence"/>
</dbReference>
<keyword evidence="3" id="KW-1185">Reference proteome</keyword>
<feature type="coiled-coil region" evidence="1">
    <location>
        <begin position="185"/>
        <end position="219"/>
    </location>
</feature>
<keyword evidence="1" id="KW-0175">Coiled coil</keyword>
<organism evidence="2 3">
    <name type="scientific">Hydnomerulius pinastri MD-312</name>
    <dbReference type="NCBI Taxonomy" id="994086"/>
    <lineage>
        <taxon>Eukaryota</taxon>
        <taxon>Fungi</taxon>
        <taxon>Dikarya</taxon>
        <taxon>Basidiomycota</taxon>
        <taxon>Agaricomycotina</taxon>
        <taxon>Agaricomycetes</taxon>
        <taxon>Agaricomycetidae</taxon>
        <taxon>Boletales</taxon>
        <taxon>Boletales incertae sedis</taxon>
        <taxon>Leucogyrophana</taxon>
    </lineage>
</organism>
<dbReference type="HOGENOM" id="CLU_068505_0_0_1"/>
<dbReference type="OrthoDB" id="2637980at2759"/>
<dbReference type="AlphaFoldDB" id="A0A0C9VS84"/>
<gene>
    <name evidence="2" type="ORF">HYDPIDRAFT_32113</name>
</gene>
<evidence type="ECO:0000256" key="1">
    <source>
        <dbReference type="SAM" id="Coils"/>
    </source>
</evidence>
<evidence type="ECO:0000313" key="2">
    <source>
        <dbReference type="EMBL" id="KIJ60695.1"/>
    </source>
</evidence>
<name>A0A0C9VS84_9AGAM</name>
<evidence type="ECO:0000313" key="3">
    <source>
        <dbReference type="Proteomes" id="UP000053820"/>
    </source>
</evidence>
<proteinExistence type="predicted"/>
<reference evidence="2 3" key="1">
    <citation type="submission" date="2014-04" db="EMBL/GenBank/DDBJ databases">
        <title>Evolutionary Origins and Diversification of the Mycorrhizal Mutualists.</title>
        <authorList>
            <consortium name="DOE Joint Genome Institute"/>
            <consortium name="Mycorrhizal Genomics Consortium"/>
            <person name="Kohler A."/>
            <person name="Kuo A."/>
            <person name="Nagy L.G."/>
            <person name="Floudas D."/>
            <person name="Copeland A."/>
            <person name="Barry K.W."/>
            <person name="Cichocki N."/>
            <person name="Veneault-Fourrey C."/>
            <person name="LaButti K."/>
            <person name="Lindquist E.A."/>
            <person name="Lipzen A."/>
            <person name="Lundell T."/>
            <person name="Morin E."/>
            <person name="Murat C."/>
            <person name="Riley R."/>
            <person name="Ohm R."/>
            <person name="Sun H."/>
            <person name="Tunlid A."/>
            <person name="Henrissat B."/>
            <person name="Grigoriev I.V."/>
            <person name="Hibbett D.S."/>
            <person name="Martin F."/>
        </authorList>
    </citation>
    <scope>NUCLEOTIDE SEQUENCE [LARGE SCALE GENOMIC DNA]</scope>
    <source>
        <strain evidence="2 3">MD-312</strain>
    </source>
</reference>
<dbReference type="EMBL" id="KN839870">
    <property type="protein sequence ID" value="KIJ60695.1"/>
    <property type="molecule type" value="Genomic_DNA"/>
</dbReference>
<sequence length="262" mass="29898">MSDNYFLQSPLGPGMDRCWTEVTIDLNIIGAASDLRNILEHFLPENLPRLRRIFWHRIWTLMDATTALIGQATLLGLNPTSHPILQYVARNATAMEAEGFDIVDIPPFEWDPANSAYRAIVMAPADAWWEDLHVLREDREPMNWQYMPNMTRNHQFWDLLKEISEQSVGHNIPSQVLSCLLYNIRNGVARTLAHVEEDIENIEADIEATTQLLLQLLSQVPEESMSTVAEIRSRLGQDEDGFWAEQFQELDEIIAQGNAADA</sequence>
<protein>
    <submittedName>
        <fullName evidence="2">Unplaced genomic scaffold scaffold_36, whole genome shotgun sequence</fullName>
    </submittedName>
</protein>